<evidence type="ECO:0000313" key="7">
    <source>
        <dbReference type="Proteomes" id="UP001500738"/>
    </source>
</evidence>
<comment type="subunit">
    <text evidence="1">Homodimer.</text>
</comment>
<evidence type="ECO:0000256" key="4">
    <source>
        <dbReference type="ARBA" id="ARBA00023002"/>
    </source>
</evidence>
<evidence type="ECO:0000256" key="2">
    <source>
        <dbReference type="ARBA" id="ARBA00022723"/>
    </source>
</evidence>
<dbReference type="Gene3D" id="2.60.120.620">
    <property type="entry name" value="q2cbj1_9rhob like domain"/>
    <property type="match status" value="1"/>
</dbReference>
<keyword evidence="3 6" id="KW-0223">Dioxygenase</keyword>
<evidence type="ECO:0000313" key="6">
    <source>
        <dbReference type="EMBL" id="GAA0861631.1"/>
    </source>
</evidence>
<reference evidence="7" key="1">
    <citation type="journal article" date="2019" name="Int. J. Syst. Evol. Microbiol.">
        <title>The Global Catalogue of Microorganisms (GCM) 10K type strain sequencing project: providing services to taxonomists for standard genome sequencing and annotation.</title>
        <authorList>
            <consortium name="The Broad Institute Genomics Platform"/>
            <consortium name="The Broad Institute Genome Sequencing Center for Infectious Disease"/>
            <person name="Wu L."/>
            <person name="Ma J."/>
        </authorList>
    </citation>
    <scope>NUCLEOTIDE SEQUENCE [LARGE SCALE GENOMIC DNA]</scope>
    <source>
        <strain evidence="7">JCM 15910</strain>
    </source>
</reference>
<name>A0ABP3XAS5_9SPHN</name>
<keyword evidence="5" id="KW-0408">Iron</keyword>
<dbReference type="InterPro" id="IPR008775">
    <property type="entry name" value="Phytyl_CoA_dOase-like"/>
</dbReference>
<accession>A0ABP3XAS5</accession>
<dbReference type="SUPFAM" id="SSF51197">
    <property type="entry name" value="Clavaminate synthase-like"/>
    <property type="match status" value="1"/>
</dbReference>
<keyword evidence="4" id="KW-0560">Oxidoreductase</keyword>
<dbReference type="RefSeq" id="WP_215355824.1">
    <property type="nucleotide sequence ID" value="NZ_BAAAFE010000003.1"/>
</dbReference>
<keyword evidence="7" id="KW-1185">Reference proteome</keyword>
<evidence type="ECO:0000256" key="5">
    <source>
        <dbReference type="ARBA" id="ARBA00023004"/>
    </source>
</evidence>
<gene>
    <name evidence="6" type="ORF">GCM10009115_05070</name>
</gene>
<sequence>MALQRLDGTTASIEQVIAVLDRDGGVIIEKFLTSAQLAGMRDDLLPLIERQSTGRDAFFGQNTRRLSALFAKTRYSADVVTHPLYLPAARHFVCVPQHRWSGDSYMEVTCDLQVGVSQAIQIGPGEGGQALHRDDGAFFWSRNFGREARLQVMIALTDFTAENGGTMVVPGSHHWDDERKPLAEEAIPTEMNAGSALLFLGGVYHGGGTNRTESEWRTGVTFALDASFVRQEENHYLALTPELVASYPEEIQRLLGWSMSGRALGWIEVDGVLADPNFLLRPLEVSAAVGG</sequence>
<proteinExistence type="predicted"/>
<dbReference type="PANTHER" id="PTHR20883">
    <property type="entry name" value="PHYTANOYL-COA DIOXYGENASE DOMAIN CONTAINING 1"/>
    <property type="match status" value="1"/>
</dbReference>
<keyword evidence="2" id="KW-0479">Metal-binding</keyword>
<organism evidence="6 7">
    <name type="scientific">Sphingopyxis soli</name>
    <dbReference type="NCBI Taxonomy" id="592051"/>
    <lineage>
        <taxon>Bacteria</taxon>
        <taxon>Pseudomonadati</taxon>
        <taxon>Pseudomonadota</taxon>
        <taxon>Alphaproteobacteria</taxon>
        <taxon>Sphingomonadales</taxon>
        <taxon>Sphingomonadaceae</taxon>
        <taxon>Sphingopyxis</taxon>
    </lineage>
</organism>
<comment type="caution">
    <text evidence="6">The sequence shown here is derived from an EMBL/GenBank/DDBJ whole genome shotgun (WGS) entry which is preliminary data.</text>
</comment>
<dbReference type="PANTHER" id="PTHR20883:SF45">
    <property type="entry name" value="PHYTANOYL-COA DIOXYGENASE FAMILY PROTEIN"/>
    <property type="match status" value="1"/>
</dbReference>
<dbReference type="Pfam" id="PF05721">
    <property type="entry name" value="PhyH"/>
    <property type="match status" value="1"/>
</dbReference>
<evidence type="ECO:0000256" key="3">
    <source>
        <dbReference type="ARBA" id="ARBA00022964"/>
    </source>
</evidence>
<dbReference type="Proteomes" id="UP001500738">
    <property type="component" value="Unassembled WGS sequence"/>
</dbReference>
<evidence type="ECO:0000256" key="1">
    <source>
        <dbReference type="ARBA" id="ARBA00011738"/>
    </source>
</evidence>
<dbReference type="EMBL" id="BAAAFE010000003">
    <property type="protein sequence ID" value="GAA0861631.1"/>
    <property type="molecule type" value="Genomic_DNA"/>
</dbReference>
<dbReference type="GO" id="GO:0051213">
    <property type="term" value="F:dioxygenase activity"/>
    <property type="evidence" value="ECO:0007669"/>
    <property type="project" value="UniProtKB-KW"/>
</dbReference>
<protein>
    <submittedName>
        <fullName evidence="6">Phytanoyl-CoA dioxygenase family protein</fullName>
    </submittedName>
</protein>